<evidence type="ECO:0000256" key="2">
    <source>
        <dbReference type="ARBA" id="ARBA00022679"/>
    </source>
</evidence>
<protein>
    <submittedName>
        <fullName evidence="5">Phospholipid/glycerol acyltransferase</fullName>
    </submittedName>
</protein>
<gene>
    <name evidence="5" type="ORF">dsmv_1252</name>
</gene>
<dbReference type="PANTHER" id="PTHR10434">
    <property type="entry name" value="1-ACYL-SN-GLYCEROL-3-PHOSPHATE ACYLTRANSFERASE"/>
    <property type="match status" value="1"/>
</dbReference>
<dbReference type="EMBL" id="ATHJ01000057">
    <property type="protein sequence ID" value="EPR43226.1"/>
    <property type="molecule type" value="Genomic_DNA"/>
</dbReference>
<evidence type="ECO:0000313" key="5">
    <source>
        <dbReference type="EMBL" id="EPR43226.1"/>
    </source>
</evidence>
<dbReference type="GO" id="GO:0006654">
    <property type="term" value="P:phosphatidic acid biosynthetic process"/>
    <property type="evidence" value="ECO:0007669"/>
    <property type="project" value="TreeGrafter"/>
</dbReference>
<accession>S7U1B6</accession>
<feature type="domain" description="Phospholipid/glycerol acyltransferase" evidence="4">
    <location>
        <begin position="88"/>
        <end position="205"/>
    </location>
</feature>
<dbReference type="SUPFAM" id="SSF69593">
    <property type="entry name" value="Glycerol-3-phosphate (1)-acyltransferase"/>
    <property type="match status" value="1"/>
</dbReference>
<dbReference type="RefSeq" id="WP_020875599.1">
    <property type="nucleotide sequence ID" value="NZ_ATHJ01000057.1"/>
</dbReference>
<dbReference type="Proteomes" id="UP000014977">
    <property type="component" value="Unassembled WGS sequence"/>
</dbReference>
<keyword evidence="2 5" id="KW-0808">Transferase</keyword>
<dbReference type="InterPro" id="IPR002123">
    <property type="entry name" value="Plipid/glycerol_acylTrfase"/>
</dbReference>
<dbReference type="PATRIC" id="fig|1121405.3.peg.547"/>
<dbReference type="OrthoDB" id="9809618at2"/>
<proteinExistence type="predicted"/>
<dbReference type="Pfam" id="PF01553">
    <property type="entry name" value="Acyltransferase"/>
    <property type="match status" value="1"/>
</dbReference>
<dbReference type="SMART" id="SM00563">
    <property type="entry name" value="PlsC"/>
    <property type="match status" value="1"/>
</dbReference>
<dbReference type="PANTHER" id="PTHR10434:SF40">
    <property type="entry name" value="1-ACYL-SN-GLYCEROL-3-PHOSPHATE ACYLTRANSFERASE"/>
    <property type="match status" value="1"/>
</dbReference>
<evidence type="ECO:0000313" key="6">
    <source>
        <dbReference type="Proteomes" id="UP000014977"/>
    </source>
</evidence>
<dbReference type="STRING" id="897.B2D07_08245"/>
<dbReference type="AlphaFoldDB" id="S7U1B6"/>
<reference evidence="5 6" key="1">
    <citation type="journal article" date="2013" name="Genome Announc.">
        <title>Draft genome sequences for three mercury-methylating, sulfate-reducing bacteria.</title>
        <authorList>
            <person name="Brown S.D."/>
            <person name="Hurt R.A.Jr."/>
            <person name="Gilmour C.C."/>
            <person name="Elias D.A."/>
        </authorList>
    </citation>
    <scope>NUCLEOTIDE SEQUENCE [LARGE SCALE GENOMIC DNA]</scope>
    <source>
        <strain evidence="5 6">DSM 2059</strain>
    </source>
</reference>
<evidence type="ECO:0000256" key="3">
    <source>
        <dbReference type="ARBA" id="ARBA00023315"/>
    </source>
</evidence>
<comment type="pathway">
    <text evidence="1">Lipid metabolism.</text>
</comment>
<evidence type="ECO:0000256" key="1">
    <source>
        <dbReference type="ARBA" id="ARBA00005189"/>
    </source>
</evidence>
<dbReference type="CDD" id="cd07989">
    <property type="entry name" value="LPLAT_AGPAT-like"/>
    <property type="match status" value="1"/>
</dbReference>
<evidence type="ECO:0000259" key="4">
    <source>
        <dbReference type="SMART" id="SM00563"/>
    </source>
</evidence>
<organism evidence="5 6">
    <name type="scientific">Desulfococcus multivorans DSM 2059</name>
    <dbReference type="NCBI Taxonomy" id="1121405"/>
    <lineage>
        <taxon>Bacteria</taxon>
        <taxon>Pseudomonadati</taxon>
        <taxon>Thermodesulfobacteriota</taxon>
        <taxon>Desulfobacteria</taxon>
        <taxon>Desulfobacterales</taxon>
        <taxon>Desulfococcaceae</taxon>
        <taxon>Desulfococcus</taxon>
    </lineage>
</organism>
<comment type="caution">
    <text evidence="5">The sequence shown here is derived from an EMBL/GenBank/DDBJ whole genome shotgun (WGS) entry which is preliminary data.</text>
</comment>
<keyword evidence="6" id="KW-1185">Reference proteome</keyword>
<name>S7U1B6_DESML</name>
<keyword evidence="3 5" id="KW-0012">Acyltransferase</keyword>
<dbReference type="GO" id="GO:0003841">
    <property type="term" value="F:1-acylglycerol-3-phosphate O-acyltransferase activity"/>
    <property type="evidence" value="ECO:0007669"/>
    <property type="project" value="TreeGrafter"/>
</dbReference>
<dbReference type="eggNOG" id="COG0204">
    <property type="taxonomic scope" value="Bacteria"/>
</dbReference>
<sequence>MKPLIQLRSPYRTNPVRISPFSRAFPDLSFYARFLFIVYRASVKAERGLYDGSDWTRSSFDTLRALERVGVAFEITGVEHLKALRVPCVIIGNHMSVMETTVLPGIVQPVKPVTFVVKKSLLAYPFFRYVLKSRDPIAVTRTHPRRDFKTVLEEGMIRLRQGISIIVFPQTTRTRRFEPSQFNSIGIKLAQRAEVPVVPLALMTDAWENGRCFKDFGRIDPLKKVRFAFGEPLWVQGRGADEHRAVIRFIEEKLETWREARLKPTSS</sequence>